<reference evidence="2 3" key="1">
    <citation type="submission" date="2017-05" db="EMBL/GenBank/DDBJ databases">
        <authorList>
            <person name="Varghese N."/>
            <person name="Submissions S."/>
        </authorList>
    </citation>
    <scope>NUCLEOTIDE SEQUENCE [LARGE SCALE GENOMIC DNA]</scope>
    <source>
        <strain evidence="2 3">DSM 19036</strain>
    </source>
</reference>
<dbReference type="Proteomes" id="UP000320300">
    <property type="component" value="Unassembled WGS sequence"/>
</dbReference>
<dbReference type="AlphaFoldDB" id="A0A521FT56"/>
<dbReference type="Gene3D" id="3.10.450.50">
    <property type="match status" value="1"/>
</dbReference>
<keyword evidence="3" id="KW-1185">Reference proteome</keyword>
<organism evidence="2 3">
    <name type="scientific">Pedobacter westerhofensis</name>
    <dbReference type="NCBI Taxonomy" id="425512"/>
    <lineage>
        <taxon>Bacteria</taxon>
        <taxon>Pseudomonadati</taxon>
        <taxon>Bacteroidota</taxon>
        <taxon>Sphingobacteriia</taxon>
        <taxon>Sphingobacteriales</taxon>
        <taxon>Sphingobacteriaceae</taxon>
        <taxon>Pedobacter</taxon>
    </lineage>
</organism>
<sequence>MCIITLATAAQPIPPDKGVTMLKGFYTAYITASSQDADPKKMEQELSALRKKYCTTLCLKQFKMLVKQTDADPIIKAQDMDLRVLQTLAIKQDPRKANRYSIKYSETADSHETTTIYVMLKQENGILKIAYLE</sequence>
<proteinExistence type="predicted"/>
<evidence type="ECO:0000313" key="2">
    <source>
        <dbReference type="EMBL" id="SMO99264.1"/>
    </source>
</evidence>
<dbReference type="Pfam" id="PF12883">
    <property type="entry name" value="DUF3828"/>
    <property type="match status" value="1"/>
</dbReference>
<feature type="domain" description="DUF3828" evidence="1">
    <location>
        <begin position="23"/>
        <end position="130"/>
    </location>
</feature>
<dbReference type="InterPro" id="IPR024289">
    <property type="entry name" value="DUF3828"/>
</dbReference>
<protein>
    <recommendedName>
        <fullName evidence="1">DUF3828 domain-containing protein</fullName>
    </recommendedName>
</protein>
<evidence type="ECO:0000313" key="3">
    <source>
        <dbReference type="Proteomes" id="UP000320300"/>
    </source>
</evidence>
<dbReference type="EMBL" id="FXTN01000021">
    <property type="protein sequence ID" value="SMO99264.1"/>
    <property type="molecule type" value="Genomic_DNA"/>
</dbReference>
<gene>
    <name evidence="2" type="ORF">SAMN06265348_12132</name>
</gene>
<accession>A0A521FT56</accession>
<name>A0A521FT56_9SPHI</name>
<evidence type="ECO:0000259" key="1">
    <source>
        <dbReference type="Pfam" id="PF12883"/>
    </source>
</evidence>